<organism evidence="2 3">
    <name type="scientific">Methylobacterium iners</name>
    <dbReference type="NCBI Taxonomy" id="418707"/>
    <lineage>
        <taxon>Bacteria</taxon>
        <taxon>Pseudomonadati</taxon>
        <taxon>Pseudomonadota</taxon>
        <taxon>Alphaproteobacteria</taxon>
        <taxon>Hyphomicrobiales</taxon>
        <taxon>Methylobacteriaceae</taxon>
        <taxon>Methylobacterium</taxon>
    </lineage>
</organism>
<feature type="region of interest" description="Disordered" evidence="1">
    <location>
        <begin position="1"/>
        <end position="25"/>
    </location>
</feature>
<accession>A0ABQ4S455</accession>
<protein>
    <recommendedName>
        <fullName evidence="4">Beta-glucosidase</fullName>
    </recommendedName>
</protein>
<dbReference type="Gene3D" id="3.20.20.80">
    <property type="entry name" value="Glycosidases"/>
    <property type="match status" value="1"/>
</dbReference>
<gene>
    <name evidence="2" type="ORF">OCOJLMKI_5108</name>
</gene>
<dbReference type="Proteomes" id="UP001055125">
    <property type="component" value="Unassembled WGS sequence"/>
</dbReference>
<reference evidence="2" key="2">
    <citation type="submission" date="2021-08" db="EMBL/GenBank/DDBJ databases">
        <authorList>
            <person name="Tani A."/>
            <person name="Ola A."/>
            <person name="Ogura Y."/>
            <person name="Katsura K."/>
            <person name="Hayashi T."/>
        </authorList>
    </citation>
    <scope>NUCLEOTIDE SEQUENCE</scope>
    <source>
        <strain evidence="2">DSM 19015</strain>
    </source>
</reference>
<dbReference type="SUPFAM" id="SSF51445">
    <property type="entry name" value="(Trans)glycosidases"/>
    <property type="match status" value="1"/>
</dbReference>
<proteinExistence type="predicted"/>
<evidence type="ECO:0000313" key="3">
    <source>
        <dbReference type="Proteomes" id="UP001055125"/>
    </source>
</evidence>
<sequence>MPPNEPDGATALSKPPPRPHQAGAVSRSSAPILFLGGFECSSQRRLDGRRLDLLAATGHDRWALADYRALAKHGLHAARDGLRWHLIETTPGRYDWSSFLPMLRAAQTAGVQVMWDLCHYGWPDDLDIWSEAFIERFARFAAEAAGVVTGELGEPPFFCTVNEISYWAWAGGEIGRMGPLALGQGPALKRQLARASIAATAAVRAVAPQARFLHAEPSIHVAAGSPESEEAAAAYRTVQYEALDMVSGRLAPELGGSRDCLDLVGVNFYPDNQWYHGGGTIPLGHHAYRPFREMLAEVHTRYQRPLMVAETGAEGTARPAWLHYVCAEVRAARSIGVPVEGICLYPILNYPGWEDERLCEVGLFSSPDENGRRACCAEFASEIARQQHLFREAEMHGGNDAR</sequence>
<dbReference type="EMBL" id="BPQP01000120">
    <property type="protein sequence ID" value="GJD97869.1"/>
    <property type="molecule type" value="Genomic_DNA"/>
</dbReference>
<dbReference type="InterPro" id="IPR017853">
    <property type="entry name" value="GH"/>
</dbReference>
<keyword evidence="3" id="KW-1185">Reference proteome</keyword>
<evidence type="ECO:0000313" key="2">
    <source>
        <dbReference type="EMBL" id="GJD97869.1"/>
    </source>
</evidence>
<comment type="caution">
    <text evidence="2">The sequence shown here is derived from an EMBL/GenBank/DDBJ whole genome shotgun (WGS) entry which is preliminary data.</text>
</comment>
<evidence type="ECO:0000256" key="1">
    <source>
        <dbReference type="SAM" id="MobiDB-lite"/>
    </source>
</evidence>
<reference evidence="2" key="1">
    <citation type="journal article" date="2021" name="Front. Microbiol.">
        <title>Comprehensive Comparative Genomics and Phenotyping of Methylobacterium Species.</title>
        <authorList>
            <person name="Alessa O."/>
            <person name="Ogura Y."/>
            <person name="Fujitani Y."/>
            <person name="Takami H."/>
            <person name="Hayashi T."/>
            <person name="Sahin N."/>
            <person name="Tani A."/>
        </authorList>
    </citation>
    <scope>NUCLEOTIDE SEQUENCE</scope>
    <source>
        <strain evidence="2">DSM 19015</strain>
    </source>
</reference>
<evidence type="ECO:0008006" key="4">
    <source>
        <dbReference type="Google" id="ProtNLM"/>
    </source>
</evidence>
<name>A0ABQ4S455_9HYPH</name>